<comment type="caution">
    <text evidence="1">The sequence shown here is derived from an EMBL/GenBank/DDBJ whole genome shotgun (WGS) entry which is preliminary data.</text>
</comment>
<accession>A0AAD9P6Q0</accession>
<keyword evidence="2" id="KW-1185">Reference proteome</keyword>
<gene>
    <name evidence="1" type="ORF">NP493_114g05057</name>
</gene>
<proteinExistence type="predicted"/>
<dbReference type="EMBL" id="JAODUO010000113">
    <property type="protein sequence ID" value="KAK2189168.1"/>
    <property type="molecule type" value="Genomic_DNA"/>
</dbReference>
<protein>
    <submittedName>
        <fullName evidence="1">Uncharacterized protein</fullName>
    </submittedName>
</protein>
<evidence type="ECO:0000313" key="1">
    <source>
        <dbReference type="EMBL" id="KAK2189168.1"/>
    </source>
</evidence>
<name>A0AAD9P6Q0_RIDPI</name>
<sequence length="145" mass="15289">MKAAWSFPSSSTGVGAINTMLPFKPSFSNRPFISRTATAMAYSFCIALLEPRWNSTVTMPSCCSTDSSLSSTTWSPFGGIPSFTLMTVTPAYTKSSFFSVCTKSLTGTAPSVPITDTRISCRSPILTTGVGATNNRRPSGDTTAG</sequence>
<dbReference type="AlphaFoldDB" id="A0AAD9P6Q0"/>
<evidence type="ECO:0000313" key="2">
    <source>
        <dbReference type="Proteomes" id="UP001209878"/>
    </source>
</evidence>
<dbReference type="Proteomes" id="UP001209878">
    <property type="component" value="Unassembled WGS sequence"/>
</dbReference>
<organism evidence="1 2">
    <name type="scientific">Ridgeia piscesae</name>
    <name type="common">Tubeworm</name>
    <dbReference type="NCBI Taxonomy" id="27915"/>
    <lineage>
        <taxon>Eukaryota</taxon>
        <taxon>Metazoa</taxon>
        <taxon>Spiralia</taxon>
        <taxon>Lophotrochozoa</taxon>
        <taxon>Annelida</taxon>
        <taxon>Polychaeta</taxon>
        <taxon>Sedentaria</taxon>
        <taxon>Canalipalpata</taxon>
        <taxon>Sabellida</taxon>
        <taxon>Siboglinidae</taxon>
        <taxon>Ridgeia</taxon>
    </lineage>
</organism>
<reference evidence="1" key="1">
    <citation type="journal article" date="2023" name="Mol. Biol. Evol.">
        <title>Third-Generation Sequencing Reveals the Adaptive Role of the Epigenome in Three Deep-Sea Polychaetes.</title>
        <authorList>
            <person name="Perez M."/>
            <person name="Aroh O."/>
            <person name="Sun Y."/>
            <person name="Lan Y."/>
            <person name="Juniper S.K."/>
            <person name="Young C.R."/>
            <person name="Angers B."/>
            <person name="Qian P.Y."/>
        </authorList>
    </citation>
    <scope>NUCLEOTIDE SEQUENCE</scope>
    <source>
        <strain evidence="1">R07B-5</strain>
    </source>
</reference>